<dbReference type="EMBL" id="BPVZ01000037">
    <property type="protein sequence ID" value="GKV12838.1"/>
    <property type="molecule type" value="Genomic_DNA"/>
</dbReference>
<keyword evidence="2" id="KW-0812">Transmembrane</keyword>
<name>A0AAV5JJZ2_9ROSI</name>
<accession>A0AAV5JJZ2</accession>
<feature type="region of interest" description="Disordered" evidence="1">
    <location>
        <begin position="1"/>
        <end position="27"/>
    </location>
</feature>
<evidence type="ECO:0000313" key="4">
    <source>
        <dbReference type="Proteomes" id="UP001054252"/>
    </source>
</evidence>
<evidence type="ECO:0000313" key="3">
    <source>
        <dbReference type="EMBL" id="GKV12838.1"/>
    </source>
</evidence>
<comment type="caution">
    <text evidence="3">The sequence shown here is derived from an EMBL/GenBank/DDBJ whole genome shotgun (WGS) entry which is preliminary data.</text>
</comment>
<gene>
    <name evidence="3" type="ORF">SLEP1_g23932</name>
</gene>
<dbReference type="Proteomes" id="UP001054252">
    <property type="component" value="Unassembled WGS sequence"/>
</dbReference>
<keyword evidence="2" id="KW-0472">Membrane</keyword>
<keyword evidence="2" id="KW-1133">Transmembrane helix</keyword>
<evidence type="ECO:0000256" key="1">
    <source>
        <dbReference type="SAM" id="MobiDB-lite"/>
    </source>
</evidence>
<feature type="transmembrane region" description="Helical" evidence="2">
    <location>
        <begin position="110"/>
        <end position="131"/>
    </location>
</feature>
<reference evidence="3 4" key="1">
    <citation type="journal article" date="2021" name="Commun. Biol.">
        <title>The genome of Shorea leprosula (Dipterocarpaceae) highlights the ecological relevance of drought in aseasonal tropical rainforests.</title>
        <authorList>
            <person name="Ng K.K.S."/>
            <person name="Kobayashi M.J."/>
            <person name="Fawcett J.A."/>
            <person name="Hatakeyama M."/>
            <person name="Paape T."/>
            <person name="Ng C.H."/>
            <person name="Ang C.C."/>
            <person name="Tnah L.H."/>
            <person name="Lee C.T."/>
            <person name="Nishiyama T."/>
            <person name="Sese J."/>
            <person name="O'Brien M.J."/>
            <person name="Copetti D."/>
            <person name="Mohd Noor M.I."/>
            <person name="Ong R.C."/>
            <person name="Putra M."/>
            <person name="Sireger I.Z."/>
            <person name="Indrioko S."/>
            <person name="Kosugi Y."/>
            <person name="Izuno A."/>
            <person name="Isagi Y."/>
            <person name="Lee S.L."/>
            <person name="Shimizu K.K."/>
        </authorList>
    </citation>
    <scope>NUCLEOTIDE SEQUENCE [LARGE SCALE GENOMIC DNA]</scope>
    <source>
        <strain evidence="3">214</strain>
    </source>
</reference>
<protein>
    <submittedName>
        <fullName evidence="3">Uncharacterized protein</fullName>
    </submittedName>
</protein>
<proteinExistence type="predicted"/>
<dbReference type="AlphaFoldDB" id="A0AAV5JJZ2"/>
<keyword evidence="4" id="KW-1185">Reference proteome</keyword>
<organism evidence="3 4">
    <name type="scientific">Rubroshorea leprosula</name>
    <dbReference type="NCBI Taxonomy" id="152421"/>
    <lineage>
        <taxon>Eukaryota</taxon>
        <taxon>Viridiplantae</taxon>
        <taxon>Streptophyta</taxon>
        <taxon>Embryophyta</taxon>
        <taxon>Tracheophyta</taxon>
        <taxon>Spermatophyta</taxon>
        <taxon>Magnoliopsida</taxon>
        <taxon>eudicotyledons</taxon>
        <taxon>Gunneridae</taxon>
        <taxon>Pentapetalae</taxon>
        <taxon>rosids</taxon>
        <taxon>malvids</taxon>
        <taxon>Malvales</taxon>
        <taxon>Dipterocarpaceae</taxon>
        <taxon>Rubroshorea</taxon>
    </lineage>
</organism>
<evidence type="ECO:0000256" key="2">
    <source>
        <dbReference type="SAM" id="Phobius"/>
    </source>
</evidence>
<sequence length="137" mass="16048">MEEGRGRRKKGEWRKTKRKERGRKKKRSVWLLTKMDSVLGCHGSRPRGGFYEPQRSKAHSFGTQTGGEVLRVIDVGKFQIYRVRFFSKGKKLGEYIPFLPFRQGRKCRHILYFLTIFCELNGITSGSKLFYLCSLVH</sequence>